<dbReference type="PANTHER" id="PTHR43684">
    <property type="match status" value="1"/>
</dbReference>
<organism evidence="6 7">
    <name type="scientific">Aspergillus caelatus</name>
    <dbReference type="NCBI Taxonomy" id="61420"/>
    <lineage>
        <taxon>Eukaryota</taxon>
        <taxon>Fungi</taxon>
        <taxon>Dikarya</taxon>
        <taxon>Ascomycota</taxon>
        <taxon>Pezizomycotina</taxon>
        <taxon>Eurotiomycetes</taxon>
        <taxon>Eurotiomycetidae</taxon>
        <taxon>Eurotiales</taxon>
        <taxon>Aspergillaceae</taxon>
        <taxon>Aspergillus</taxon>
        <taxon>Aspergillus subgen. Circumdati</taxon>
    </lineage>
</organism>
<evidence type="ECO:0000256" key="2">
    <source>
        <dbReference type="ARBA" id="ARBA00005005"/>
    </source>
</evidence>
<accession>A0A5N6ZU81</accession>
<gene>
    <name evidence="6" type="ORF">BDV27DRAFT_167819</name>
</gene>
<dbReference type="InterPro" id="IPR051053">
    <property type="entry name" value="ECH/Chromodomain_protein"/>
</dbReference>
<sequence length="270" mass="29522">MSANHAVSAEYEGKIAIVTLDKPKKLNALSHDDYYHLATVLREIAQKDTVLVTLLIGTGRFFSAGADVRGQSPDDLGGVDIRRYWLPALVVNNIDLADAFYSHPKILVTALNGPVIGLSTALIAHSDLIFATPETYLLTPFSSLGLVTEGGSSIAFARRMGLSKAKEALLFSRRINIEELKQTGFVNRVLDTAGDGQFKGRVLQEIHSYLGDHLNGSSMLEIKKLLREPGDRDFNAQAAREFFGGLRRFAEGIPQAEFKKIASGAKKHKL</sequence>
<dbReference type="GO" id="GO:0005782">
    <property type="term" value="C:peroxisomal matrix"/>
    <property type="evidence" value="ECO:0007669"/>
    <property type="project" value="TreeGrafter"/>
</dbReference>
<comment type="similarity">
    <text evidence="3">Belongs to the enoyl-CoA hydratase/isomerase family.</text>
</comment>
<reference evidence="6 7" key="1">
    <citation type="submission" date="2019-04" db="EMBL/GenBank/DDBJ databases">
        <title>Friends and foes A comparative genomics studyof 23 Aspergillus species from section Flavi.</title>
        <authorList>
            <consortium name="DOE Joint Genome Institute"/>
            <person name="Kjaerbolling I."/>
            <person name="Vesth T."/>
            <person name="Frisvad J.C."/>
            <person name="Nybo J.L."/>
            <person name="Theobald S."/>
            <person name="Kildgaard S."/>
            <person name="Isbrandt T."/>
            <person name="Kuo A."/>
            <person name="Sato A."/>
            <person name="Lyhne E.K."/>
            <person name="Kogle M.E."/>
            <person name="Wiebenga A."/>
            <person name="Kun R.S."/>
            <person name="Lubbers R.J."/>
            <person name="Makela M.R."/>
            <person name="Barry K."/>
            <person name="Chovatia M."/>
            <person name="Clum A."/>
            <person name="Daum C."/>
            <person name="Haridas S."/>
            <person name="He G."/>
            <person name="LaButti K."/>
            <person name="Lipzen A."/>
            <person name="Mondo S."/>
            <person name="Riley R."/>
            <person name="Salamov A."/>
            <person name="Simmons B.A."/>
            <person name="Magnuson J.K."/>
            <person name="Henrissat B."/>
            <person name="Mortensen U.H."/>
            <person name="Larsen T.O."/>
            <person name="Devries R.P."/>
            <person name="Grigoriev I.V."/>
            <person name="Machida M."/>
            <person name="Baker S.E."/>
            <person name="Andersen M.R."/>
        </authorList>
    </citation>
    <scope>NUCLEOTIDE SEQUENCE [LARGE SCALE GENOMIC DNA]</scope>
    <source>
        <strain evidence="6 7">CBS 763.97</strain>
    </source>
</reference>
<dbReference type="EMBL" id="ML737773">
    <property type="protein sequence ID" value="KAE8360479.1"/>
    <property type="molecule type" value="Genomic_DNA"/>
</dbReference>
<evidence type="ECO:0000256" key="3">
    <source>
        <dbReference type="ARBA" id="ARBA00005254"/>
    </source>
</evidence>
<proteinExistence type="inferred from homology"/>
<dbReference type="GeneID" id="43659044"/>
<dbReference type="FunFam" id="3.90.226.10:FF:000048">
    <property type="entry name" value="3,2-trans-enoyl-CoA isomerase"/>
    <property type="match status" value="1"/>
</dbReference>
<evidence type="ECO:0000256" key="4">
    <source>
        <dbReference type="ARBA" id="ARBA00023140"/>
    </source>
</evidence>
<dbReference type="AlphaFoldDB" id="A0A5N6ZU81"/>
<dbReference type="GO" id="GO:0006635">
    <property type="term" value="P:fatty acid beta-oxidation"/>
    <property type="evidence" value="ECO:0007669"/>
    <property type="project" value="TreeGrafter"/>
</dbReference>
<dbReference type="GO" id="GO:0004165">
    <property type="term" value="F:delta(3)-delta(2)-enoyl-CoA isomerase activity"/>
    <property type="evidence" value="ECO:0007669"/>
    <property type="project" value="UniProtKB-ARBA"/>
</dbReference>
<dbReference type="Proteomes" id="UP000326268">
    <property type="component" value="Unassembled WGS sequence"/>
</dbReference>
<keyword evidence="7" id="KW-1185">Reference proteome</keyword>
<protein>
    <submittedName>
        <fullName evidence="6">ClpP/crotonase-like domain-containing protein</fullName>
    </submittedName>
</protein>
<evidence type="ECO:0000256" key="1">
    <source>
        <dbReference type="ARBA" id="ARBA00004275"/>
    </source>
</evidence>
<dbReference type="InterPro" id="IPR001753">
    <property type="entry name" value="Enoyl-CoA_hydra/iso"/>
</dbReference>
<evidence type="ECO:0000313" key="6">
    <source>
        <dbReference type="EMBL" id="KAE8360479.1"/>
    </source>
</evidence>
<evidence type="ECO:0000313" key="7">
    <source>
        <dbReference type="Proteomes" id="UP000326268"/>
    </source>
</evidence>
<evidence type="ECO:0000256" key="5">
    <source>
        <dbReference type="ARBA" id="ARBA00023235"/>
    </source>
</evidence>
<dbReference type="OrthoDB" id="448450at2759"/>
<dbReference type="Gene3D" id="3.90.226.10">
    <property type="entry name" value="2-enoyl-CoA Hydratase, Chain A, domain 1"/>
    <property type="match status" value="1"/>
</dbReference>
<comment type="pathway">
    <text evidence="2">Lipid metabolism; fatty acid beta-oxidation.</text>
</comment>
<dbReference type="PANTHER" id="PTHR43684:SF1">
    <property type="entry name" value="ENOYL-COA DELTA ISOMERASE 2"/>
    <property type="match status" value="1"/>
</dbReference>
<keyword evidence="5" id="KW-0413">Isomerase</keyword>
<dbReference type="CDD" id="cd06558">
    <property type="entry name" value="crotonase-like"/>
    <property type="match status" value="1"/>
</dbReference>
<comment type="subcellular location">
    <subcellularLocation>
        <location evidence="1">Peroxisome</location>
    </subcellularLocation>
</comment>
<keyword evidence="4" id="KW-0576">Peroxisome</keyword>
<name>A0A5N6ZU81_9EURO</name>
<dbReference type="InterPro" id="IPR029045">
    <property type="entry name" value="ClpP/crotonase-like_dom_sf"/>
</dbReference>
<dbReference type="Pfam" id="PF00378">
    <property type="entry name" value="ECH_1"/>
    <property type="match status" value="1"/>
</dbReference>
<dbReference type="RefSeq" id="XP_031923560.1">
    <property type="nucleotide sequence ID" value="XM_032074598.1"/>
</dbReference>
<dbReference type="SUPFAM" id="SSF52096">
    <property type="entry name" value="ClpP/crotonase"/>
    <property type="match status" value="1"/>
</dbReference>